<dbReference type="Proteomes" id="UP001433508">
    <property type="component" value="Unassembled WGS sequence"/>
</dbReference>
<organism evidence="1 2">
    <name type="scientific">Lipomyces kononenkoae</name>
    <name type="common">Yeast</name>
    <dbReference type="NCBI Taxonomy" id="34357"/>
    <lineage>
        <taxon>Eukaryota</taxon>
        <taxon>Fungi</taxon>
        <taxon>Dikarya</taxon>
        <taxon>Ascomycota</taxon>
        <taxon>Saccharomycotina</taxon>
        <taxon>Lipomycetes</taxon>
        <taxon>Lipomycetales</taxon>
        <taxon>Lipomycetaceae</taxon>
        <taxon>Lipomyces</taxon>
    </lineage>
</organism>
<comment type="caution">
    <text evidence="1">The sequence shown here is derived from an EMBL/GenBank/DDBJ whole genome shotgun (WGS) entry which is preliminary data.</text>
</comment>
<reference evidence="2" key="1">
    <citation type="journal article" date="2024" name="Front. Bioeng. Biotechnol.">
        <title>Genome-scale model development and genomic sequencing of the oleaginous clade Lipomyces.</title>
        <authorList>
            <person name="Czajka J.J."/>
            <person name="Han Y."/>
            <person name="Kim J."/>
            <person name="Mondo S.J."/>
            <person name="Hofstad B.A."/>
            <person name="Robles A."/>
            <person name="Haridas S."/>
            <person name="Riley R."/>
            <person name="LaButti K."/>
            <person name="Pangilinan J."/>
            <person name="Andreopoulos W."/>
            <person name="Lipzen A."/>
            <person name="Yan J."/>
            <person name="Wang M."/>
            <person name="Ng V."/>
            <person name="Grigoriev I.V."/>
            <person name="Spatafora J.W."/>
            <person name="Magnuson J.K."/>
            <person name="Baker S.E."/>
            <person name="Pomraning K.R."/>
        </authorList>
    </citation>
    <scope>NUCLEOTIDE SEQUENCE [LARGE SCALE GENOMIC DNA]</scope>
    <source>
        <strain evidence="2">CBS 7786</strain>
    </source>
</reference>
<evidence type="ECO:0000313" key="1">
    <source>
        <dbReference type="EMBL" id="KAK9241145.1"/>
    </source>
</evidence>
<protein>
    <submittedName>
        <fullName evidence="1">Uncharacterized protein</fullName>
    </submittedName>
</protein>
<keyword evidence="2" id="KW-1185">Reference proteome</keyword>
<dbReference type="EMBL" id="MU971336">
    <property type="protein sequence ID" value="KAK9241145.1"/>
    <property type="molecule type" value="Genomic_DNA"/>
</dbReference>
<sequence length="790" mass="90698">MRLRVPAIKAPNSGFIWSSPPPGCSLTSRCSNPHPNSSSVYYSILMLQCRYFGSESYIRKLRLKEYQRATNDGSQALPSEGLGLEQPRYLFAKLESIRNPSQNEVQNAIDDHRFEVLRQLTDSVLKVIEKLEAEARGLSESDRLPTIEQTYGALEARKYRRELLHRIAKRTSLGRVQFYRERRREELAGFLLPPFNTNIDNHLKKNSQIADETPAFVECLRHLIAMSIGNVVEDNKDTQQVSQMLFRRKSQTWDDLPPFPRRLTPDTFVEYLRKLAEREYLKYGIGHRNGTITDIIVQLFSLRNVSTRDLRTVHAYNLAISFAVDTSNLRLARNLFKNMSLDNVKPDVDTLNLLMSAGFRPRVQGLPINRQFEYLLRTLVKMRQFGIQANRTSWTVFLKSVNSVPLKLEVIKHMRLSGYGIDSFVIQSFILDASDYLDIAQLTDVIMEDFAELCNTALMNVVIHRLLRADEIDKAWKFVKYMAVTHELKPNLTTLNIFLEGMFRKGRLDWMFGVLSPMVTKFNIVPDGESYHHMLRAALKSSFHANISTVLQMIYGHAHSQGWHLSRASAMEMLKAQAWFQALGSAHRQLPAYYGIPRARTNCSSISTKTLPPDFPEPHKFYSQEPYKLNLSTVPGETEITLWQTCMHFLAWDNEAVLSIDSKKIQHFTERYILARALGIKPISSSEKAMSYAELRGRLRLKPLPSECVDSTGFLVSKQDRRRFKSLVTLKSHELLQTFLRQSNTLVREVYHRRIARKAKLGFDQASIIEAKAFGVFPHKKSINGLAKTG</sequence>
<evidence type="ECO:0000313" key="2">
    <source>
        <dbReference type="Proteomes" id="UP001433508"/>
    </source>
</evidence>
<accession>A0ACC3TC71</accession>
<gene>
    <name evidence="1" type="ORF">V1525DRAFT_393818</name>
</gene>
<proteinExistence type="predicted"/>
<name>A0ACC3TC71_LIPKO</name>